<evidence type="ECO:0000256" key="4">
    <source>
        <dbReference type="ARBA" id="ARBA00008756"/>
    </source>
</evidence>
<evidence type="ECO:0000313" key="10">
    <source>
        <dbReference type="EMBL" id="QQV74983.1"/>
    </source>
</evidence>
<protein>
    <submittedName>
        <fullName evidence="10">NADP-dependent malic enzyme</fullName>
        <ecNumber evidence="10">1.1.1.40</ecNumber>
    </submittedName>
</protein>
<proteinExistence type="inferred from homology"/>
<dbReference type="PROSITE" id="PS00331">
    <property type="entry name" value="MALIC_ENZYMES"/>
    <property type="match status" value="1"/>
</dbReference>
<keyword evidence="7" id="KW-0511">Multifunctional enzyme</keyword>
<dbReference type="InterPro" id="IPR046346">
    <property type="entry name" value="Aminoacid_DH-like_N_sf"/>
</dbReference>
<feature type="domain" description="Malic enzyme N-terminal" evidence="9">
    <location>
        <begin position="64"/>
        <end position="197"/>
    </location>
</feature>
<dbReference type="GO" id="GO:0004473">
    <property type="term" value="F:malate dehydrogenase (decarboxylating) (NADP+) activity"/>
    <property type="evidence" value="ECO:0007669"/>
    <property type="project" value="UniProtKB-EC"/>
</dbReference>
<evidence type="ECO:0000256" key="6">
    <source>
        <dbReference type="ARBA" id="ARBA00023002"/>
    </source>
</evidence>
<dbReference type="Pfam" id="PF01515">
    <property type="entry name" value="PTA_PTB"/>
    <property type="match status" value="1"/>
</dbReference>
<dbReference type="PANTHER" id="PTHR43237">
    <property type="entry name" value="NADP-DEPENDENT MALIC ENZYME"/>
    <property type="match status" value="1"/>
</dbReference>
<dbReference type="PIRSF" id="PIRSF036684">
    <property type="entry name" value="ME_PTA"/>
    <property type="match status" value="1"/>
</dbReference>
<dbReference type="InterPro" id="IPR012301">
    <property type="entry name" value="Malic_N_dom"/>
</dbReference>
<evidence type="ECO:0000256" key="7">
    <source>
        <dbReference type="ARBA" id="ARBA00023268"/>
    </source>
</evidence>
<dbReference type="Gene3D" id="3.40.50.10380">
    <property type="entry name" value="Malic enzyme, N-terminal domain"/>
    <property type="match status" value="1"/>
</dbReference>
<evidence type="ECO:0000259" key="9">
    <source>
        <dbReference type="SMART" id="SM01274"/>
    </source>
</evidence>
<dbReference type="CDD" id="cd05311">
    <property type="entry name" value="NAD_bind_2_malic_enz"/>
    <property type="match status" value="1"/>
</dbReference>
<keyword evidence="11" id="KW-1185">Reference proteome</keyword>
<evidence type="ECO:0000256" key="2">
    <source>
        <dbReference type="ARBA" id="ARBA00001946"/>
    </source>
</evidence>
<dbReference type="Pfam" id="PF03949">
    <property type="entry name" value="Malic_M"/>
    <property type="match status" value="1"/>
</dbReference>
<comment type="cofactor">
    <cofactor evidence="1">
        <name>Mn(2+)</name>
        <dbReference type="ChEBI" id="CHEBI:29035"/>
    </cofactor>
</comment>
<dbReference type="SMART" id="SM00919">
    <property type="entry name" value="Malic_M"/>
    <property type="match status" value="1"/>
</dbReference>
<dbReference type="SMART" id="SM01274">
    <property type="entry name" value="malic"/>
    <property type="match status" value="1"/>
</dbReference>
<evidence type="ECO:0000259" key="8">
    <source>
        <dbReference type="SMART" id="SM00919"/>
    </source>
</evidence>
<dbReference type="InterPro" id="IPR037062">
    <property type="entry name" value="Malic_N_dom_sf"/>
</dbReference>
<dbReference type="Gene3D" id="3.40.50.10750">
    <property type="entry name" value="Isocitrate/Isopropylmalate dehydrogenase-like"/>
    <property type="match status" value="1"/>
</dbReference>
<evidence type="ECO:0000256" key="1">
    <source>
        <dbReference type="ARBA" id="ARBA00001936"/>
    </source>
</evidence>
<dbReference type="InterPro" id="IPR012188">
    <property type="entry name" value="ME_PTA"/>
</dbReference>
<accession>A0A9E6SQ97</accession>
<dbReference type="InterPro" id="IPR015884">
    <property type="entry name" value="Malic_enzyme_CS"/>
</dbReference>
<dbReference type="SUPFAM" id="SSF51735">
    <property type="entry name" value="NAD(P)-binding Rossmann-fold domains"/>
    <property type="match status" value="1"/>
</dbReference>
<organism evidence="10 11">
    <name type="scientific">Rickettsia tillamookensis</name>
    <dbReference type="NCBI Taxonomy" id="2761623"/>
    <lineage>
        <taxon>Bacteria</taxon>
        <taxon>Pseudomonadati</taxon>
        <taxon>Pseudomonadota</taxon>
        <taxon>Alphaproteobacteria</taxon>
        <taxon>Rickettsiales</taxon>
        <taxon>Rickettsiaceae</taxon>
        <taxon>Rickettsieae</taxon>
        <taxon>Rickettsia</taxon>
        <taxon>spotted fever group</taxon>
    </lineage>
</organism>
<feature type="domain" description="Malic enzyme NAD-binding" evidence="8">
    <location>
        <begin position="209"/>
        <end position="446"/>
    </location>
</feature>
<dbReference type="Proteomes" id="UP000595296">
    <property type="component" value="Chromosome"/>
</dbReference>
<gene>
    <name evidence="10" type="primary">tme</name>
    <name evidence="10" type="ORF">H6P87_00526</name>
</gene>
<dbReference type="InterPro" id="IPR036291">
    <property type="entry name" value="NAD(P)-bd_dom_sf"/>
</dbReference>
<dbReference type="InterPro" id="IPR051674">
    <property type="entry name" value="Malate_Decarboxylase"/>
</dbReference>
<comment type="similarity">
    <text evidence="4">In the C-terminal section; belongs to the phosphate acetyltransferase and butyryltransferase family.</text>
</comment>
<keyword evidence="5" id="KW-0479">Metal-binding</keyword>
<dbReference type="EC" id="1.1.1.40" evidence="10"/>
<name>A0A9E6SQ97_9RICK</name>
<evidence type="ECO:0000256" key="5">
    <source>
        <dbReference type="ARBA" id="ARBA00022723"/>
    </source>
</evidence>
<dbReference type="EMBL" id="CP060138">
    <property type="protein sequence ID" value="QQV74983.1"/>
    <property type="molecule type" value="Genomic_DNA"/>
</dbReference>
<sequence>MLLFHEIATQPTAARNDGLGIHAATPARNDEKPKQINKTGISKMDEMNKINYAEALEYHEKDKPGKIAISATKSLVTQQDLSLAYSPGVAAPCLEIAKNLEDVYKYTARGNLVAVISNGTAVLGLGNLGAAASKPVMEGKAVLFKKFADIDAIDLEVNTEDPEEFINAVKYLSYSFGGINLEDIKAPECFIIEEKLKSLMDIPVFHDDQHGTAIITAAGLINAAYLTNRKLEDLKIVVNGAGAAAIACIDLLIALGVDKSKIILCDTKGVVYKGRLEGMNKWKELYASDTKFRTLAESLNNTDVFIGLSVKGAVTKEMVKGMANNPIIFAMANPDPEITPEDIKLVRDDAIIATGRSDYNNQINNVMGFPYIFRGALDVRARTINTEMKIAAAKAIADLARRPVPEEVYKAYSGRKMVFGKEYIIPVPFDPRLITVVAAAVAIAAIESGVARVKDFSIGKYRKELGSRLNPTANYMNFLAEKIHNAPLKRIVFAEGEEEEVISAALMMRDEKYGHPIIIGRVERIEATLKKIGQDISLDGIQIMNAALTGSLEKYIDYLYKRLQRKGYLYRDCAKLVKTDKNIFAACMVACGDGDALLTGVTKSYIDSLEDIMKVISPKPNRRILGYSIMIAKDNNIIISDNCITEYPNSLELAQIATQTAEIAKNMGITPRVALLSFSSFGNASKEKTARIREAVNILDNFSKDKEELSGMKVDFEYDGEMSVKVALDGDLRKLYKFCRLSGSANVLIMPGLNSAAISTELLQEFSSNSFIGPITNGFEKPVQILQATATANEILKIATFACVEAIKEV</sequence>
<dbReference type="Pfam" id="PF00390">
    <property type="entry name" value="malic"/>
    <property type="match status" value="1"/>
</dbReference>
<evidence type="ECO:0000256" key="3">
    <source>
        <dbReference type="ARBA" id="ARBA00007686"/>
    </source>
</evidence>
<dbReference type="Gene3D" id="3.40.50.10950">
    <property type="match status" value="1"/>
</dbReference>
<reference evidence="10 11" key="1">
    <citation type="journal article" date="2021" name="Int. J. Syst. Evol. Microbiol.">
        <title>Characterization of a novel transitional group Rickettsia species (Rickettsia tillamookensis sp. nov.) from the western black-legged tick, Ixodes pacificus.</title>
        <authorList>
            <person name="Gauthier D.T."/>
            <person name="Karpathy S.E."/>
            <person name="Grizzard S.L."/>
            <person name="Batra D."/>
            <person name="Rowe L.A."/>
            <person name="Paddock C.D."/>
        </authorList>
    </citation>
    <scope>NUCLEOTIDE SEQUENCE [LARGE SCALE GENOMIC DNA]</scope>
    <source>
        <strain evidence="10 11">Tillamook 23</strain>
    </source>
</reference>
<dbReference type="SUPFAM" id="SSF53659">
    <property type="entry name" value="Isocitrate/Isopropylmalate dehydrogenase-like"/>
    <property type="match status" value="1"/>
</dbReference>
<comment type="cofactor">
    <cofactor evidence="2">
        <name>Mg(2+)</name>
        <dbReference type="ChEBI" id="CHEBI:18420"/>
    </cofactor>
</comment>
<evidence type="ECO:0000313" key="11">
    <source>
        <dbReference type="Proteomes" id="UP000595296"/>
    </source>
</evidence>
<dbReference type="PANTHER" id="PTHR43237:SF4">
    <property type="entry name" value="NADP-DEPENDENT MALIC ENZYME"/>
    <property type="match status" value="1"/>
</dbReference>
<dbReference type="InterPro" id="IPR042112">
    <property type="entry name" value="P_AcTrfase_dom2"/>
</dbReference>
<dbReference type="InterPro" id="IPR045213">
    <property type="entry name" value="Malic_NAD-bd_bact_type"/>
</dbReference>
<dbReference type="SUPFAM" id="SSF53223">
    <property type="entry name" value="Aminoacid dehydrogenase-like, N-terminal domain"/>
    <property type="match status" value="1"/>
</dbReference>
<dbReference type="InterPro" id="IPR012302">
    <property type="entry name" value="Malic_NAD-bd"/>
</dbReference>
<dbReference type="InterPro" id="IPR042113">
    <property type="entry name" value="P_AcTrfase_dom1"/>
</dbReference>
<keyword evidence="6 10" id="KW-0560">Oxidoreductase</keyword>
<comment type="similarity">
    <text evidence="3">In the N-terminal section; belongs to the malic enzymes family.</text>
</comment>
<dbReference type="Gene3D" id="3.40.50.720">
    <property type="entry name" value="NAD(P)-binding Rossmann-like Domain"/>
    <property type="match status" value="1"/>
</dbReference>
<dbReference type="InterPro" id="IPR002505">
    <property type="entry name" value="PTA_PTB"/>
</dbReference>